<evidence type="ECO:0000313" key="2">
    <source>
        <dbReference type="EMBL" id="JAD22646.1"/>
    </source>
</evidence>
<dbReference type="EMBL" id="GBRH01275249">
    <property type="protein sequence ID" value="JAD22646.1"/>
    <property type="molecule type" value="Transcribed_RNA"/>
</dbReference>
<sequence length="32" mass="3878">MMQYVSQSTLDPTQTQVRGRRKHLENYYANFD</sequence>
<evidence type="ECO:0000256" key="1">
    <source>
        <dbReference type="SAM" id="MobiDB-lite"/>
    </source>
</evidence>
<proteinExistence type="predicted"/>
<feature type="compositionally biased region" description="Polar residues" evidence="1">
    <location>
        <begin position="1"/>
        <end position="17"/>
    </location>
</feature>
<accession>A0A0A8Y8R5</accession>
<organism evidence="2">
    <name type="scientific">Arundo donax</name>
    <name type="common">Giant reed</name>
    <name type="synonym">Donax arundinaceus</name>
    <dbReference type="NCBI Taxonomy" id="35708"/>
    <lineage>
        <taxon>Eukaryota</taxon>
        <taxon>Viridiplantae</taxon>
        <taxon>Streptophyta</taxon>
        <taxon>Embryophyta</taxon>
        <taxon>Tracheophyta</taxon>
        <taxon>Spermatophyta</taxon>
        <taxon>Magnoliopsida</taxon>
        <taxon>Liliopsida</taxon>
        <taxon>Poales</taxon>
        <taxon>Poaceae</taxon>
        <taxon>PACMAD clade</taxon>
        <taxon>Arundinoideae</taxon>
        <taxon>Arundineae</taxon>
        <taxon>Arundo</taxon>
    </lineage>
</organism>
<protein>
    <submittedName>
        <fullName evidence="2">Uncharacterized protein</fullName>
    </submittedName>
</protein>
<reference evidence="2" key="2">
    <citation type="journal article" date="2015" name="Data Brief">
        <title>Shoot transcriptome of the giant reed, Arundo donax.</title>
        <authorList>
            <person name="Barrero R.A."/>
            <person name="Guerrero F.D."/>
            <person name="Moolhuijzen P."/>
            <person name="Goolsby J.A."/>
            <person name="Tidwell J."/>
            <person name="Bellgard S.E."/>
            <person name="Bellgard M.I."/>
        </authorList>
    </citation>
    <scope>NUCLEOTIDE SEQUENCE</scope>
    <source>
        <tissue evidence="2">Shoot tissue taken approximately 20 cm above the soil surface</tissue>
    </source>
</reference>
<name>A0A0A8Y8R5_ARUDO</name>
<feature type="region of interest" description="Disordered" evidence="1">
    <location>
        <begin position="1"/>
        <end position="21"/>
    </location>
</feature>
<reference evidence="2" key="1">
    <citation type="submission" date="2014-09" db="EMBL/GenBank/DDBJ databases">
        <authorList>
            <person name="Magalhaes I.L.F."/>
            <person name="Oliveira U."/>
            <person name="Santos F.R."/>
            <person name="Vidigal T.H.D.A."/>
            <person name="Brescovit A.D."/>
            <person name="Santos A.J."/>
        </authorList>
    </citation>
    <scope>NUCLEOTIDE SEQUENCE</scope>
    <source>
        <tissue evidence="2">Shoot tissue taken approximately 20 cm above the soil surface</tissue>
    </source>
</reference>
<dbReference type="AlphaFoldDB" id="A0A0A8Y8R5"/>